<sequence>MQLIRKLRSPENNLQEKSGHDMAIGDYPPEYNPKVHGPYDPARYYGKPDTPFSELKLTEIGSWLARRKKSPQSVAGLFSRVYWRWQQKYVLPKRAGIVGAAQFCVAWSALFYYINYGKLIYEASKSDRSLCEGQLQYGGAELQ</sequence>
<dbReference type="Proteomes" id="UP000805193">
    <property type="component" value="Unassembled WGS sequence"/>
</dbReference>
<reference evidence="1 2" key="1">
    <citation type="journal article" date="2020" name="Cell">
        <title>Large-Scale Comparative Analyses of Tick Genomes Elucidate Their Genetic Diversity and Vector Capacities.</title>
        <authorList>
            <consortium name="Tick Genome and Microbiome Consortium (TIGMIC)"/>
            <person name="Jia N."/>
            <person name="Wang J."/>
            <person name="Shi W."/>
            <person name="Du L."/>
            <person name="Sun Y."/>
            <person name="Zhan W."/>
            <person name="Jiang J.F."/>
            <person name="Wang Q."/>
            <person name="Zhang B."/>
            <person name="Ji P."/>
            <person name="Bell-Sakyi L."/>
            <person name="Cui X.M."/>
            <person name="Yuan T.T."/>
            <person name="Jiang B.G."/>
            <person name="Yang W.F."/>
            <person name="Lam T.T."/>
            <person name="Chang Q.C."/>
            <person name="Ding S.J."/>
            <person name="Wang X.J."/>
            <person name="Zhu J.G."/>
            <person name="Ruan X.D."/>
            <person name="Zhao L."/>
            <person name="Wei J.T."/>
            <person name="Ye R.Z."/>
            <person name="Que T.C."/>
            <person name="Du C.H."/>
            <person name="Zhou Y.H."/>
            <person name="Cheng J.X."/>
            <person name="Dai P.F."/>
            <person name="Guo W.B."/>
            <person name="Han X.H."/>
            <person name="Huang E.J."/>
            <person name="Li L.F."/>
            <person name="Wei W."/>
            <person name="Gao Y.C."/>
            <person name="Liu J.Z."/>
            <person name="Shao H.Z."/>
            <person name="Wang X."/>
            <person name="Wang C.C."/>
            <person name="Yang T.C."/>
            <person name="Huo Q.B."/>
            <person name="Li W."/>
            <person name="Chen H.Y."/>
            <person name="Chen S.E."/>
            <person name="Zhou L.G."/>
            <person name="Ni X.B."/>
            <person name="Tian J.H."/>
            <person name="Sheng Y."/>
            <person name="Liu T."/>
            <person name="Pan Y.S."/>
            <person name="Xia L.Y."/>
            <person name="Li J."/>
            <person name="Zhao F."/>
            <person name="Cao W.C."/>
        </authorList>
    </citation>
    <scope>NUCLEOTIDE SEQUENCE [LARGE SCALE GENOMIC DNA]</scope>
    <source>
        <strain evidence="1">Iper-2018</strain>
    </source>
</reference>
<evidence type="ECO:0000313" key="2">
    <source>
        <dbReference type="Proteomes" id="UP000805193"/>
    </source>
</evidence>
<comment type="caution">
    <text evidence="1">The sequence shown here is derived from an EMBL/GenBank/DDBJ whole genome shotgun (WGS) entry which is preliminary data.</text>
</comment>
<evidence type="ECO:0000313" key="1">
    <source>
        <dbReference type="EMBL" id="KAG0412217.1"/>
    </source>
</evidence>
<gene>
    <name evidence="1" type="ORF">HPB47_010634</name>
</gene>
<organism evidence="1 2">
    <name type="scientific">Ixodes persulcatus</name>
    <name type="common">Taiga tick</name>
    <dbReference type="NCBI Taxonomy" id="34615"/>
    <lineage>
        <taxon>Eukaryota</taxon>
        <taxon>Metazoa</taxon>
        <taxon>Ecdysozoa</taxon>
        <taxon>Arthropoda</taxon>
        <taxon>Chelicerata</taxon>
        <taxon>Arachnida</taxon>
        <taxon>Acari</taxon>
        <taxon>Parasitiformes</taxon>
        <taxon>Ixodida</taxon>
        <taxon>Ixodoidea</taxon>
        <taxon>Ixodidae</taxon>
        <taxon>Ixodinae</taxon>
        <taxon>Ixodes</taxon>
    </lineage>
</organism>
<dbReference type="EMBL" id="JABSTQ010011365">
    <property type="protein sequence ID" value="KAG0412217.1"/>
    <property type="molecule type" value="Genomic_DNA"/>
</dbReference>
<proteinExistence type="predicted"/>
<keyword evidence="2" id="KW-1185">Reference proteome</keyword>
<accession>A0AC60NYP7</accession>
<name>A0AC60NYP7_IXOPE</name>
<protein>
    <submittedName>
        <fullName evidence="1">Uncharacterized protein</fullName>
    </submittedName>
</protein>